<evidence type="ECO:0000256" key="5">
    <source>
        <dbReference type="ARBA" id="ARBA00022692"/>
    </source>
</evidence>
<sequence length="472" mass="50148">MSWGPVGAVAVLLGVLVAANSNRYGYHRDELYFRLLGEHPAWGYVDQPPLTPLLARATTEVFGDHLWALRVPGSLAIMATAVLTALLARELGGRTGAQVLAALGAAGTFPLVFGHVLLTATVDLVVVAAVLLFVVRALRGDPRWWLAAGLGVGVGLYNKHLVLLTLVAIGVSLVAVGPRRVLASRWLWAGVAVALVVGSPNVIYQITHGWPQLEMAGAIREDKGAESRTLFAPLQLVLLGILFVPVWVAGIVRLWRTPALRALALAYPVLCALVLVTGGQPYYTLGLVLALFAAGCPTAVRWPRWLLGVGAPLNVAVSAVFALALLPVSVLAKTPIADVNQGTSDQIGWPVYVEQIASVYDSLPPADRSRTVILTANYGEAGALDRYGVGLPAVYSGHNELWYRGGPPADATVVVAVGFGAPLGALFGSCQVAHDLDNGVDIPNEEQDNDVRVCRDPVSPWTVLWPRLQHYS</sequence>
<accession>A0A1H3UQA3</accession>
<evidence type="ECO:0000256" key="6">
    <source>
        <dbReference type="ARBA" id="ARBA00022989"/>
    </source>
</evidence>
<feature type="transmembrane region" description="Helical" evidence="8">
    <location>
        <begin position="230"/>
        <end position="252"/>
    </location>
</feature>
<comment type="subcellular location">
    <subcellularLocation>
        <location evidence="1">Cell membrane</location>
        <topology evidence="1">Multi-pass membrane protein</topology>
    </subcellularLocation>
</comment>
<keyword evidence="4 10" id="KW-0808">Transferase</keyword>
<protein>
    <submittedName>
        <fullName evidence="10">Dolichyl-phosphate-mannose-protein mannosyltransferase</fullName>
    </submittedName>
</protein>
<feature type="domain" description="Glycosyltransferase RgtA/B/C/D-like" evidence="9">
    <location>
        <begin position="46"/>
        <end position="204"/>
    </location>
</feature>
<feature type="transmembrane region" description="Helical" evidence="8">
    <location>
        <begin position="67"/>
        <end position="88"/>
    </location>
</feature>
<dbReference type="Proteomes" id="UP000199632">
    <property type="component" value="Unassembled WGS sequence"/>
</dbReference>
<dbReference type="InterPro" id="IPR038731">
    <property type="entry name" value="RgtA/B/C-like"/>
</dbReference>
<dbReference type="PANTHER" id="PTHR33908">
    <property type="entry name" value="MANNOSYLTRANSFERASE YKCB-RELATED"/>
    <property type="match status" value="1"/>
</dbReference>
<evidence type="ECO:0000256" key="8">
    <source>
        <dbReference type="SAM" id="Phobius"/>
    </source>
</evidence>
<keyword evidence="7 8" id="KW-0472">Membrane</keyword>
<keyword evidence="5 8" id="KW-0812">Transmembrane</keyword>
<dbReference type="PANTHER" id="PTHR33908:SF11">
    <property type="entry name" value="MEMBRANE PROTEIN"/>
    <property type="match status" value="1"/>
</dbReference>
<evidence type="ECO:0000259" key="9">
    <source>
        <dbReference type="Pfam" id="PF13231"/>
    </source>
</evidence>
<gene>
    <name evidence="10" type="ORF">SAMN05421684_7695</name>
</gene>
<dbReference type="GO" id="GO:0009103">
    <property type="term" value="P:lipopolysaccharide biosynthetic process"/>
    <property type="evidence" value="ECO:0007669"/>
    <property type="project" value="UniProtKB-ARBA"/>
</dbReference>
<dbReference type="STRING" id="137265.SAMN05421684_7695"/>
<dbReference type="InterPro" id="IPR050297">
    <property type="entry name" value="LipidA_mod_glycosyltrf_83"/>
</dbReference>
<dbReference type="GO" id="GO:0016763">
    <property type="term" value="F:pentosyltransferase activity"/>
    <property type="evidence" value="ECO:0007669"/>
    <property type="project" value="TreeGrafter"/>
</dbReference>
<keyword evidence="3 10" id="KW-0328">Glycosyltransferase</keyword>
<evidence type="ECO:0000313" key="11">
    <source>
        <dbReference type="Proteomes" id="UP000199632"/>
    </source>
</evidence>
<feature type="transmembrane region" description="Helical" evidence="8">
    <location>
        <begin position="312"/>
        <end position="332"/>
    </location>
</feature>
<evidence type="ECO:0000256" key="4">
    <source>
        <dbReference type="ARBA" id="ARBA00022679"/>
    </source>
</evidence>
<dbReference type="EMBL" id="FNQB01000005">
    <property type="protein sequence ID" value="SDZ64221.1"/>
    <property type="molecule type" value="Genomic_DNA"/>
</dbReference>
<evidence type="ECO:0000256" key="1">
    <source>
        <dbReference type="ARBA" id="ARBA00004651"/>
    </source>
</evidence>
<evidence type="ECO:0000256" key="7">
    <source>
        <dbReference type="ARBA" id="ARBA00023136"/>
    </source>
</evidence>
<name>A0A1H3UQA3_9ACTN</name>
<feature type="transmembrane region" description="Helical" evidence="8">
    <location>
        <begin position="282"/>
        <end position="300"/>
    </location>
</feature>
<evidence type="ECO:0000256" key="2">
    <source>
        <dbReference type="ARBA" id="ARBA00022475"/>
    </source>
</evidence>
<feature type="transmembrane region" description="Helical" evidence="8">
    <location>
        <begin position="100"/>
        <end position="133"/>
    </location>
</feature>
<keyword evidence="6 8" id="KW-1133">Transmembrane helix</keyword>
<dbReference type="GO" id="GO:0005886">
    <property type="term" value="C:plasma membrane"/>
    <property type="evidence" value="ECO:0007669"/>
    <property type="project" value="UniProtKB-SubCell"/>
</dbReference>
<proteinExistence type="predicted"/>
<feature type="transmembrane region" description="Helical" evidence="8">
    <location>
        <begin position="186"/>
        <end position="206"/>
    </location>
</feature>
<evidence type="ECO:0000313" key="10">
    <source>
        <dbReference type="EMBL" id="SDZ64221.1"/>
    </source>
</evidence>
<evidence type="ECO:0000256" key="3">
    <source>
        <dbReference type="ARBA" id="ARBA00022676"/>
    </source>
</evidence>
<dbReference type="Pfam" id="PF13231">
    <property type="entry name" value="PMT_2"/>
    <property type="match status" value="1"/>
</dbReference>
<organism evidence="10 11">
    <name type="scientific">Asanoa ishikariensis</name>
    <dbReference type="NCBI Taxonomy" id="137265"/>
    <lineage>
        <taxon>Bacteria</taxon>
        <taxon>Bacillati</taxon>
        <taxon>Actinomycetota</taxon>
        <taxon>Actinomycetes</taxon>
        <taxon>Micromonosporales</taxon>
        <taxon>Micromonosporaceae</taxon>
        <taxon>Asanoa</taxon>
    </lineage>
</organism>
<dbReference type="AlphaFoldDB" id="A0A1H3UQA3"/>
<feature type="transmembrane region" description="Helical" evidence="8">
    <location>
        <begin position="145"/>
        <end position="174"/>
    </location>
</feature>
<reference evidence="11" key="1">
    <citation type="submission" date="2016-10" db="EMBL/GenBank/DDBJ databases">
        <authorList>
            <person name="Varghese N."/>
            <person name="Submissions S."/>
        </authorList>
    </citation>
    <scope>NUCLEOTIDE SEQUENCE [LARGE SCALE GENOMIC DNA]</scope>
    <source>
        <strain evidence="11">DSM 44718</strain>
    </source>
</reference>
<keyword evidence="2" id="KW-1003">Cell membrane</keyword>
<keyword evidence="11" id="KW-1185">Reference proteome</keyword>